<keyword evidence="2" id="KW-1185">Reference proteome</keyword>
<proteinExistence type="predicted"/>
<gene>
    <name evidence="1" type="ORF">GCM10017581_006950</name>
</gene>
<dbReference type="AlphaFoldDB" id="A0A9W6KF86"/>
<dbReference type="InterPro" id="IPR019198">
    <property type="entry name" value="Beta_propeller_containing"/>
</dbReference>
<accession>A0A9W6KF86</accession>
<evidence type="ECO:0008006" key="3">
    <source>
        <dbReference type="Google" id="ProtNLM"/>
    </source>
</evidence>
<organism evidence="1 2">
    <name type="scientific">Dactylosporangium matsuzakiense</name>
    <dbReference type="NCBI Taxonomy" id="53360"/>
    <lineage>
        <taxon>Bacteria</taxon>
        <taxon>Bacillati</taxon>
        <taxon>Actinomycetota</taxon>
        <taxon>Actinomycetes</taxon>
        <taxon>Micromonosporales</taxon>
        <taxon>Micromonosporaceae</taxon>
        <taxon>Dactylosporangium</taxon>
    </lineage>
</organism>
<evidence type="ECO:0000313" key="2">
    <source>
        <dbReference type="Proteomes" id="UP001143480"/>
    </source>
</evidence>
<name>A0A9W6KF86_9ACTN</name>
<reference evidence="1" key="1">
    <citation type="journal article" date="2014" name="Int. J. Syst. Evol. Microbiol.">
        <title>Complete genome sequence of Corynebacterium casei LMG S-19264T (=DSM 44701T), isolated from a smear-ripened cheese.</title>
        <authorList>
            <consortium name="US DOE Joint Genome Institute (JGI-PGF)"/>
            <person name="Walter F."/>
            <person name="Albersmeier A."/>
            <person name="Kalinowski J."/>
            <person name="Ruckert C."/>
        </authorList>
    </citation>
    <scope>NUCLEOTIDE SEQUENCE</scope>
    <source>
        <strain evidence="1">VKM Ac-1321</strain>
    </source>
</reference>
<dbReference type="InterPro" id="IPR014441">
    <property type="entry name" value="UCP006425_b-propeller"/>
</dbReference>
<dbReference type="PIRSF" id="PIRSF006425">
    <property type="entry name" value="UCP006425_WD40"/>
    <property type="match status" value="1"/>
</dbReference>
<sequence>MLSAIGLLLSGCTAGKPNPAATSSAPLPEAALKLVAYDSCEDLAGRLRKATAEAVGPWGFGNYPGGIRTLNGGGAVPEAKAAQGTDDAAFSGTNNHEAGVDEPDEIKTDGKRIVTLSHGRLVVVDAASRQISGTLALDGASDPSKQAIGADRLLLVGDRALILGFDYSDPERGGPLLTLVDLSGPPKVVSTFRIDGALLDARQVGGVARVVIRSAPRIEFPQTDGLKTDEDRIAANRSAVNAAPVEDWLPRWTSVDAAGQKTSGRVDCGAVQLPETYSGTSLLTVLTFDLNASALGTGAPVAVAADGGVVYSNGPSLYIANDKRWRTSGPLVKRSGPAPDPRTQIFKFVIAGSGKPSYQAAGEVPGWLLNQYSLSEWDGRLRVATTANDASTVYVLEQRGGTLAEAGHVGGLGRGERIYSVRFIGTVGYVVTFKQTDPLYTLDLANPAAPRTVGELKITGYSAYLHPAGDGRLIGVGQEASSQGRVQGLQVSLFDVHDLTAPARLAQYQVPQTGSAAEFDPHAFLYWPASGALVLPVMGRENSGALVLSVHDNQVTKTGSIEHPGRYANITRSLVIGGTLWTLSPQGLQANDLSTLGRQAWVQLA</sequence>
<evidence type="ECO:0000313" key="1">
    <source>
        <dbReference type="EMBL" id="GLK98954.1"/>
    </source>
</evidence>
<protein>
    <recommendedName>
        <fullName evidence="3">Beta propeller domain-containing protein</fullName>
    </recommendedName>
</protein>
<reference evidence="1" key="2">
    <citation type="submission" date="2023-01" db="EMBL/GenBank/DDBJ databases">
        <authorList>
            <person name="Sun Q."/>
            <person name="Evtushenko L."/>
        </authorList>
    </citation>
    <scope>NUCLEOTIDE SEQUENCE</scope>
    <source>
        <strain evidence="1">VKM Ac-1321</strain>
    </source>
</reference>
<dbReference type="Pfam" id="PF09826">
    <property type="entry name" value="Beta_propel"/>
    <property type="match status" value="1"/>
</dbReference>
<dbReference type="EMBL" id="BSFP01000002">
    <property type="protein sequence ID" value="GLK98954.1"/>
    <property type="molecule type" value="Genomic_DNA"/>
</dbReference>
<comment type="caution">
    <text evidence="1">The sequence shown here is derived from an EMBL/GenBank/DDBJ whole genome shotgun (WGS) entry which is preliminary data.</text>
</comment>
<dbReference type="Proteomes" id="UP001143480">
    <property type="component" value="Unassembled WGS sequence"/>
</dbReference>